<protein>
    <submittedName>
        <fullName evidence="1">Uncharacterized protein</fullName>
    </submittedName>
</protein>
<accession>A0ACC3B4K8</accession>
<dbReference type="Proteomes" id="UP001177260">
    <property type="component" value="Unassembled WGS sequence"/>
</dbReference>
<proteinExistence type="predicted"/>
<organism evidence="1 2">
    <name type="scientific">Aspergillus melleus</name>
    <dbReference type="NCBI Taxonomy" id="138277"/>
    <lineage>
        <taxon>Eukaryota</taxon>
        <taxon>Fungi</taxon>
        <taxon>Dikarya</taxon>
        <taxon>Ascomycota</taxon>
        <taxon>Pezizomycotina</taxon>
        <taxon>Eurotiomycetes</taxon>
        <taxon>Eurotiomycetidae</taxon>
        <taxon>Eurotiales</taxon>
        <taxon>Aspergillaceae</taxon>
        <taxon>Aspergillus</taxon>
        <taxon>Aspergillus subgen. Circumdati</taxon>
    </lineage>
</organism>
<keyword evidence="2" id="KW-1185">Reference proteome</keyword>
<gene>
    <name evidence="1" type="ORF">N8T08_004583</name>
</gene>
<evidence type="ECO:0000313" key="1">
    <source>
        <dbReference type="EMBL" id="KAK1145150.1"/>
    </source>
</evidence>
<evidence type="ECO:0000313" key="2">
    <source>
        <dbReference type="Proteomes" id="UP001177260"/>
    </source>
</evidence>
<comment type="caution">
    <text evidence="1">The sequence shown here is derived from an EMBL/GenBank/DDBJ whole genome shotgun (WGS) entry which is preliminary data.</text>
</comment>
<reference evidence="1 2" key="1">
    <citation type="journal article" date="2023" name="ACS Omega">
        <title>Identification of the Neoaspergillic Acid Biosynthesis Gene Cluster by Establishing an In Vitro CRISPR-Ribonucleoprotein Genetic System in Aspergillus melleus.</title>
        <authorList>
            <person name="Yuan B."/>
            <person name="Grau M.F."/>
            <person name="Murata R.M."/>
            <person name="Torok T."/>
            <person name="Venkateswaran K."/>
            <person name="Stajich J.E."/>
            <person name="Wang C.C.C."/>
        </authorList>
    </citation>
    <scope>NUCLEOTIDE SEQUENCE [LARGE SCALE GENOMIC DNA]</scope>
    <source>
        <strain evidence="1 2">IMV 1140</strain>
    </source>
</reference>
<name>A0ACC3B4K8_9EURO</name>
<dbReference type="EMBL" id="JAOPJF010000026">
    <property type="protein sequence ID" value="KAK1145150.1"/>
    <property type="molecule type" value="Genomic_DNA"/>
</dbReference>
<sequence>MPSRQFASHESTPLLSHDPNHPSTLARIRDHLRAEISTQWSDLLLIFCYLITGLLDSSAVFIWGSFVSMQTGNTVYLGLGLAGLDTGDRWMKSAISISSFCAGSFCFGQFYRLFCARRRWVLALSFAVQMFCVAIAASIVSVHRPSKEDGIVWATAVPLALVAFQSSGQALTSRVLKMNGLTSVVLTSVYCDLFSAPGVLGLSEVEGRRRVGAIGGLILGTVIGGWWAKSEIGLEGALWTTVVCKGMIAAAWLRWRAEQV</sequence>